<dbReference type="Pfam" id="PF03101">
    <property type="entry name" value="FAR1"/>
    <property type="match status" value="1"/>
</dbReference>
<evidence type="ECO:0000256" key="3">
    <source>
        <dbReference type="ARBA" id="ARBA00022833"/>
    </source>
</evidence>
<accession>A0ABR0XIX3</accession>
<name>A0ABR0XIX3_REHGL</name>
<evidence type="ECO:0000256" key="5">
    <source>
        <dbReference type="SAM" id="MobiDB-lite"/>
    </source>
</evidence>
<evidence type="ECO:0000256" key="1">
    <source>
        <dbReference type="ARBA" id="ARBA00022723"/>
    </source>
</evidence>
<keyword evidence="1" id="KW-0479">Metal-binding</keyword>
<dbReference type="SMART" id="SM00575">
    <property type="entry name" value="ZnF_PMZ"/>
    <property type="match status" value="1"/>
</dbReference>
<evidence type="ECO:0000313" key="7">
    <source>
        <dbReference type="EMBL" id="KAK6159152.1"/>
    </source>
</evidence>
<evidence type="ECO:0000259" key="6">
    <source>
        <dbReference type="PROSITE" id="PS50966"/>
    </source>
</evidence>
<evidence type="ECO:0000256" key="2">
    <source>
        <dbReference type="ARBA" id="ARBA00022771"/>
    </source>
</evidence>
<protein>
    <recommendedName>
        <fullName evidence="6">SWIM-type domain-containing protein</fullName>
    </recommendedName>
</protein>
<dbReference type="EMBL" id="JABTTQ020000004">
    <property type="protein sequence ID" value="KAK6159152.1"/>
    <property type="molecule type" value="Genomic_DNA"/>
</dbReference>
<comment type="caution">
    <text evidence="7">The sequence shown here is derived from an EMBL/GenBank/DDBJ whole genome shotgun (WGS) entry which is preliminary data.</text>
</comment>
<evidence type="ECO:0000313" key="8">
    <source>
        <dbReference type="Proteomes" id="UP001318860"/>
    </source>
</evidence>
<dbReference type="Pfam" id="PF04434">
    <property type="entry name" value="SWIM"/>
    <property type="match status" value="1"/>
</dbReference>
<dbReference type="PANTHER" id="PTHR47718">
    <property type="entry name" value="OS01G0519700 PROTEIN"/>
    <property type="match status" value="1"/>
</dbReference>
<proteinExistence type="predicted"/>
<gene>
    <name evidence="7" type="ORF">DH2020_006466</name>
</gene>
<dbReference type="InterPro" id="IPR006564">
    <property type="entry name" value="Znf_PMZ"/>
</dbReference>
<sequence length="612" mass="69757">MRLAPICRPIYNIDSIVRNNNAGYTRERLEISPGLTKYWIPIVEQDKIPRIGMEFPSLQKGVQFYRDYGAYSGFDIRTSTTRRFRNKEIHVQYIVCNREGFKNSKVSPPIGSNEEDDPHRSSTSRTRSSSRVGCNARCIFQYATPNSYKIKYFEERHTHSLRSEPYRQFMKVNRSLNFGHQQFILNCTKANVGTAKTLRVFKEMVGGYSNVGALQIDFKNFRRDLQAYICGADAQLVIDKNLRKKEISPGMTFNYDVDENDQLTRLFWADQTSVRNYGVFGDVVSFDATYNTNRGVPMGGLIRTTSRSESTNSWFGNFTNPRASLVEFFMHFESAMDSQRHKSDKLGNKCETLNPKCKTPLQIEKHAASVYTHAVFSEVSKEIEESCFSCTVVGVIDNTDTCSYKIRDKTGRVYDVICYKNESMSKCSCKMFERSGLLCRHILVLLKGEQEIPSKYLTRRWLKNATIHPFPRNGDVYQFNGGNTACVTLNKLWSDFHSCIGLAQGDIEKLSSLSRLLSEEKQKLVLEQENERSVVGKQAVIETYCGTTSGKDINVLPPQQAKNKGSGSRVKSRIQSQREKAIKASTKLKRRCGICGEITTHNSRTCPKRSKT</sequence>
<feature type="domain" description="SWIM-type" evidence="6">
    <location>
        <begin position="414"/>
        <end position="450"/>
    </location>
</feature>
<dbReference type="Proteomes" id="UP001318860">
    <property type="component" value="Unassembled WGS sequence"/>
</dbReference>
<dbReference type="PANTHER" id="PTHR47718:SF18">
    <property type="entry name" value="PROTEIN FAR1-RELATED SEQUENCE 5-LIKE"/>
    <property type="match status" value="1"/>
</dbReference>
<keyword evidence="8" id="KW-1185">Reference proteome</keyword>
<feature type="region of interest" description="Disordered" evidence="5">
    <location>
        <begin position="105"/>
        <end position="128"/>
    </location>
</feature>
<keyword evidence="2 4" id="KW-0863">Zinc-finger</keyword>
<evidence type="ECO:0000256" key="4">
    <source>
        <dbReference type="PROSITE-ProRule" id="PRU00325"/>
    </source>
</evidence>
<dbReference type="InterPro" id="IPR007527">
    <property type="entry name" value="Znf_SWIM"/>
</dbReference>
<dbReference type="PROSITE" id="PS50966">
    <property type="entry name" value="ZF_SWIM"/>
    <property type="match status" value="1"/>
</dbReference>
<feature type="region of interest" description="Disordered" evidence="5">
    <location>
        <begin position="552"/>
        <end position="577"/>
    </location>
</feature>
<dbReference type="InterPro" id="IPR004330">
    <property type="entry name" value="FAR1_DNA_bnd_dom"/>
</dbReference>
<organism evidence="7 8">
    <name type="scientific">Rehmannia glutinosa</name>
    <name type="common">Chinese foxglove</name>
    <dbReference type="NCBI Taxonomy" id="99300"/>
    <lineage>
        <taxon>Eukaryota</taxon>
        <taxon>Viridiplantae</taxon>
        <taxon>Streptophyta</taxon>
        <taxon>Embryophyta</taxon>
        <taxon>Tracheophyta</taxon>
        <taxon>Spermatophyta</taxon>
        <taxon>Magnoliopsida</taxon>
        <taxon>eudicotyledons</taxon>
        <taxon>Gunneridae</taxon>
        <taxon>Pentapetalae</taxon>
        <taxon>asterids</taxon>
        <taxon>lamiids</taxon>
        <taxon>Lamiales</taxon>
        <taxon>Orobanchaceae</taxon>
        <taxon>Rehmannieae</taxon>
        <taxon>Rehmannia</taxon>
    </lineage>
</organism>
<keyword evidence="3" id="KW-0862">Zinc</keyword>
<reference evidence="7 8" key="1">
    <citation type="journal article" date="2021" name="Comput. Struct. Biotechnol. J.">
        <title>De novo genome assembly of the potent medicinal plant Rehmannia glutinosa using nanopore technology.</title>
        <authorList>
            <person name="Ma L."/>
            <person name="Dong C."/>
            <person name="Song C."/>
            <person name="Wang X."/>
            <person name="Zheng X."/>
            <person name="Niu Y."/>
            <person name="Chen S."/>
            <person name="Feng W."/>
        </authorList>
    </citation>
    <scope>NUCLEOTIDE SEQUENCE [LARGE SCALE GENOMIC DNA]</scope>
    <source>
        <strain evidence="7">DH-2019</strain>
    </source>
</reference>